<keyword evidence="1" id="KW-0472">Membrane</keyword>
<organism evidence="2 3">
    <name type="scientific">Nocardioides panaciterrulae</name>
    <dbReference type="NCBI Taxonomy" id="661492"/>
    <lineage>
        <taxon>Bacteria</taxon>
        <taxon>Bacillati</taxon>
        <taxon>Actinomycetota</taxon>
        <taxon>Actinomycetes</taxon>
        <taxon>Propionibacteriales</taxon>
        <taxon>Nocardioidaceae</taxon>
        <taxon>Nocardioides</taxon>
    </lineage>
</organism>
<accession>A0A7Y9JAB3</accession>
<sequence length="435" mass="44860">MSTTDELRAVLGDHAAGVADHDLHVRPVAVRERVRVVRRRRRGLVAAAVAVVLTAAGVGLLPTLGGGAPEPAGPPHRLAGHDVPARVSVLGFGYRYADAVPPREVAGGRVRLPASDRGRVVSLVADGLGDGVATLFVGNEPVARSLAGGSLERPVPVPADATTLRVRLHDAPAGATAALAVYQRDGRMPDGVSNGSAVFRRTVAGADLLAGRFSEPGQAVLRFGFTGALGEVSFADYCTGVPRRLALHVAIDGDGYVSSPCGDAAEDAGLTDFSVEDPGPVQQHRVRAWLAPGTGQDARPVAVPGAVIGLAAYGEQAADPVVQGMRVPTTVEDAGRTWTLDRMIDNGAGSHVLAHSFDTADGPLVLGYVSSGGHLGLRLDGRLVPATETGAWGTGPSLSGPGTVLLPGDHYRVTLGEERPGRTFRGTLLVYRPAD</sequence>
<evidence type="ECO:0000313" key="3">
    <source>
        <dbReference type="Proteomes" id="UP000535511"/>
    </source>
</evidence>
<reference evidence="2 3" key="1">
    <citation type="submission" date="2020-07" db="EMBL/GenBank/DDBJ databases">
        <title>Sequencing the genomes of 1000 actinobacteria strains.</title>
        <authorList>
            <person name="Klenk H.-P."/>
        </authorList>
    </citation>
    <scope>NUCLEOTIDE SEQUENCE [LARGE SCALE GENOMIC DNA]</scope>
    <source>
        <strain evidence="2 3">DSM 21350</strain>
    </source>
</reference>
<keyword evidence="1" id="KW-0812">Transmembrane</keyword>
<dbReference type="RefSeq" id="WP_179662089.1">
    <property type="nucleotide sequence ID" value="NZ_JACCBG010000001.1"/>
</dbReference>
<dbReference type="Proteomes" id="UP000535511">
    <property type="component" value="Unassembled WGS sequence"/>
</dbReference>
<keyword evidence="3" id="KW-1185">Reference proteome</keyword>
<feature type="transmembrane region" description="Helical" evidence="1">
    <location>
        <begin position="43"/>
        <end position="64"/>
    </location>
</feature>
<proteinExistence type="predicted"/>
<evidence type="ECO:0000313" key="2">
    <source>
        <dbReference type="EMBL" id="NYD40164.1"/>
    </source>
</evidence>
<gene>
    <name evidence="2" type="ORF">BJZ21_000247</name>
</gene>
<dbReference type="AlphaFoldDB" id="A0A7Y9JAB3"/>
<name>A0A7Y9JAB3_9ACTN</name>
<protein>
    <submittedName>
        <fullName evidence="2">Uncharacterized protein</fullName>
    </submittedName>
</protein>
<dbReference type="EMBL" id="JACCBG010000001">
    <property type="protein sequence ID" value="NYD40164.1"/>
    <property type="molecule type" value="Genomic_DNA"/>
</dbReference>
<keyword evidence="1" id="KW-1133">Transmembrane helix</keyword>
<comment type="caution">
    <text evidence="2">The sequence shown here is derived from an EMBL/GenBank/DDBJ whole genome shotgun (WGS) entry which is preliminary data.</text>
</comment>
<evidence type="ECO:0000256" key="1">
    <source>
        <dbReference type="SAM" id="Phobius"/>
    </source>
</evidence>